<dbReference type="KEGG" id="uvi:66063718"/>
<dbReference type="PANTHER" id="PTHR35391:SF3">
    <property type="entry name" value="FINGER DOMAIN PROTEIN, PUTATIVE (AFU_ORTHOLOGUE AFUA_8G04300)-RELATED"/>
    <property type="match status" value="1"/>
</dbReference>
<evidence type="ECO:0000259" key="2">
    <source>
        <dbReference type="PROSITE" id="PS00028"/>
    </source>
</evidence>
<gene>
    <name evidence="3" type="ORF">UV8b_02940</name>
</gene>
<dbReference type="Pfam" id="PF26082">
    <property type="entry name" value="zf-C2H2_AcuF"/>
    <property type="match status" value="1"/>
</dbReference>
<keyword evidence="4" id="KW-1185">Reference proteome</keyword>
<sequence length="1169" mass="127375">MASSFLEAPASLRLRQVSEPRNSRPLAANPNHHQALLSFSINDIDLSCVHSQAGSSPVQHVGTPSGSNATMGLYQSSDISDLDDDPFFGANIGNIDPATASCLDGAAWDPDAFSANNLSTPDLGSEVGNGFAYPLTPTHTAPMHASSPTCDLKDLGLAATSSTEVIPTSVSPQQLQKPFSSHSAFVNSSAITPSHSGSNRTSEEGLAPAFVALHPQSPRVTVSVWDKDNDAPLHTVERTLENSPRTLRSSYHSAGDLICAARHGIQVSGPRNCLHRSPQSSAGSGRAGLDPASRCSGQVSSINQIASQREMEQRNQQVGRWLSHNLDHVAIPLEKSAQEILAIDSPRDDDNDIPLGDQTENRYVPGHTYFEGAGGEITLVDRQIIASNRNWADAPMIHGIQPAESGRFQPESSQAAIARFEMLCRDNDSILSRSATWGTRRRSFPSVLDAEGVTSGNFLKKLSISRGNGEKPSRSSSFFKDLRGLVTRTGGNQLRKRSRSRSRGLSIGGQDENTTCLEEPINPAKRDSGPHLSPPLEPAVAGKKPTPSINTTLVSMGQNFASMLTSHSRSGSVSGTSPIASPRASLGGLGVRNSLRRPRSKSEIPKPTAGRPTMESTSSLVDMWRKSGGPPVAPVSRVSHAPAAGDDEDEDEDDELYEDNDMTANCGMIDDITPDLAGFRQHVLALNPGMETANGYLVDRIAHQQIARYKHLLKARAEHLGLGSLCMALGGSANMLDLNGDAKGFDPLSAGMDDVGDLHAEVAISQENFPQDIPMPPTQSLPAVFECHLCFQKKKVRKPSQWTKHVHEDVQPFTCTWDKCRDPKIFKRKADWVRHENEGHRHLEWWTCDVDDCRHTCYRKDNFLQHLVREHKFLEPAVKTKAAMKRAGGMDPTWQKVEKCHVETADRPQDEPCRFCGETFPTWKKLTVHLAKHMEQISLPVLRLVAARAKELAADTNISPVQDPAARQNNPLPLQSSATTAAAQLLGGHLTQQQQQRHDYNQQDLGLHSPSQLMYPAMPLGQFQQPHFYQQQFESLGQGMQYSDVSIGQLNQGHDANQRLHGVSSNEEGTYSPSGHGLVNVPESDVEPFPQLTLSAPGLPDVGAMPIRGQLGVQAGYGTMLDPSSVDGSPFSEHESLSTYSRSPRQDTSSNSSGWQQQQHLWNERHLYM</sequence>
<dbReference type="RefSeq" id="XP_042996372.1">
    <property type="nucleotide sequence ID" value="XM_043140438.1"/>
</dbReference>
<dbReference type="SMART" id="SM00355">
    <property type="entry name" value="ZnF_C2H2"/>
    <property type="match status" value="3"/>
</dbReference>
<evidence type="ECO:0000256" key="1">
    <source>
        <dbReference type="SAM" id="MobiDB-lite"/>
    </source>
</evidence>
<dbReference type="PANTHER" id="PTHR35391">
    <property type="entry name" value="C2H2-TYPE DOMAIN-CONTAINING PROTEIN-RELATED"/>
    <property type="match status" value="1"/>
</dbReference>
<protein>
    <recommendedName>
        <fullName evidence="2">C2H2-type domain-containing protein</fullName>
    </recommendedName>
</protein>
<dbReference type="Proteomes" id="UP000027002">
    <property type="component" value="Chromosome 2"/>
</dbReference>
<feature type="compositionally biased region" description="Acidic residues" evidence="1">
    <location>
        <begin position="645"/>
        <end position="655"/>
    </location>
</feature>
<feature type="domain" description="C2H2-type" evidence="2">
    <location>
        <begin position="848"/>
        <end position="871"/>
    </location>
</feature>
<dbReference type="EMBL" id="CP072754">
    <property type="protein sequence ID" value="QUC18699.1"/>
    <property type="molecule type" value="Genomic_DNA"/>
</dbReference>
<reference evidence="3" key="1">
    <citation type="submission" date="2020-03" db="EMBL/GenBank/DDBJ databases">
        <title>A mixture of massive structural variations and highly conserved coding sequences in Ustilaginoidea virens genome.</title>
        <authorList>
            <person name="Zhang K."/>
            <person name="Zhao Z."/>
            <person name="Zhang Z."/>
            <person name="Li Y."/>
            <person name="Hsiang T."/>
            <person name="Sun W."/>
        </authorList>
    </citation>
    <scope>NUCLEOTIDE SEQUENCE</scope>
    <source>
        <strain evidence="3">UV-8b</strain>
    </source>
</reference>
<accession>A0A8E5HNQ1</accession>
<evidence type="ECO:0000313" key="4">
    <source>
        <dbReference type="Proteomes" id="UP000027002"/>
    </source>
</evidence>
<feature type="region of interest" description="Disordered" evidence="1">
    <location>
        <begin position="1124"/>
        <end position="1159"/>
    </location>
</feature>
<evidence type="ECO:0000313" key="3">
    <source>
        <dbReference type="EMBL" id="QUC18699.1"/>
    </source>
</evidence>
<feature type="domain" description="C2H2-type" evidence="2">
    <location>
        <begin position="913"/>
        <end position="933"/>
    </location>
</feature>
<feature type="region of interest" description="Disordered" evidence="1">
    <location>
        <begin position="489"/>
        <end position="552"/>
    </location>
</feature>
<dbReference type="AlphaFoldDB" id="A0A8E5HNQ1"/>
<feature type="region of interest" description="Disordered" evidence="1">
    <location>
        <begin position="565"/>
        <end position="655"/>
    </location>
</feature>
<feature type="region of interest" description="Disordered" evidence="1">
    <location>
        <begin position="463"/>
        <end position="482"/>
    </location>
</feature>
<feature type="region of interest" description="Disordered" evidence="1">
    <location>
        <begin position="270"/>
        <end position="293"/>
    </location>
</feature>
<dbReference type="GeneID" id="66063718"/>
<dbReference type="OrthoDB" id="5315052at2759"/>
<name>A0A8E5HNQ1_USTVR</name>
<feature type="compositionally biased region" description="Polar residues" evidence="1">
    <location>
        <begin position="1137"/>
        <end position="1159"/>
    </location>
</feature>
<feature type="compositionally biased region" description="Low complexity" evidence="1">
    <location>
        <begin position="565"/>
        <end position="577"/>
    </location>
</feature>
<dbReference type="PROSITE" id="PS00028">
    <property type="entry name" value="ZINC_FINGER_C2H2_1"/>
    <property type="match status" value="2"/>
</dbReference>
<organism evidence="3 4">
    <name type="scientific">Ustilaginoidea virens</name>
    <name type="common">Rice false smut fungus</name>
    <name type="synonym">Villosiclava virens</name>
    <dbReference type="NCBI Taxonomy" id="1159556"/>
    <lineage>
        <taxon>Eukaryota</taxon>
        <taxon>Fungi</taxon>
        <taxon>Dikarya</taxon>
        <taxon>Ascomycota</taxon>
        <taxon>Pezizomycotina</taxon>
        <taxon>Sordariomycetes</taxon>
        <taxon>Hypocreomycetidae</taxon>
        <taxon>Hypocreales</taxon>
        <taxon>Clavicipitaceae</taxon>
        <taxon>Ustilaginoidea</taxon>
    </lineage>
</organism>
<dbReference type="InterPro" id="IPR058925">
    <property type="entry name" value="zf-C2H2_AcuF"/>
</dbReference>
<proteinExistence type="predicted"/>
<dbReference type="InterPro" id="IPR013087">
    <property type="entry name" value="Znf_C2H2_type"/>
</dbReference>